<dbReference type="Gene3D" id="1.10.287.130">
    <property type="match status" value="1"/>
</dbReference>
<feature type="domain" description="HPt" evidence="20">
    <location>
        <begin position="758"/>
        <end position="859"/>
    </location>
</feature>
<dbReference type="InterPro" id="IPR003594">
    <property type="entry name" value="HATPase_dom"/>
</dbReference>
<accession>A0A6I4TWW3</accession>
<dbReference type="CDD" id="cd00088">
    <property type="entry name" value="HPT"/>
    <property type="match status" value="1"/>
</dbReference>
<dbReference type="Pfam" id="PF01627">
    <property type="entry name" value="Hpt"/>
    <property type="match status" value="1"/>
</dbReference>
<dbReference type="OrthoDB" id="9801651at2"/>
<evidence type="ECO:0000259" key="20">
    <source>
        <dbReference type="PROSITE" id="PS50894"/>
    </source>
</evidence>
<dbReference type="GO" id="GO:0005886">
    <property type="term" value="C:plasma membrane"/>
    <property type="evidence" value="ECO:0007669"/>
    <property type="project" value="UniProtKB-SubCell"/>
</dbReference>
<dbReference type="Pfam" id="PF00072">
    <property type="entry name" value="Response_reg"/>
    <property type="match status" value="2"/>
</dbReference>
<keyword evidence="22" id="KW-1185">Reference proteome</keyword>
<keyword evidence="4" id="KW-1003">Cell membrane</keyword>
<feature type="transmembrane region" description="Helical" evidence="17">
    <location>
        <begin position="67"/>
        <end position="85"/>
    </location>
</feature>
<feature type="transmembrane region" description="Helical" evidence="17">
    <location>
        <begin position="147"/>
        <end position="171"/>
    </location>
</feature>
<dbReference type="SUPFAM" id="SSF47384">
    <property type="entry name" value="Homodimeric domain of signal transducing histidine kinase"/>
    <property type="match status" value="1"/>
</dbReference>
<reference evidence="21 22" key="1">
    <citation type="submission" date="2019-12" db="EMBL/GenBank/DDBJ databases">
        <title>Genomic-based taxomic classification of the family Erythrobacteraceae.</title>
        <authorList>
            <person name="Xu L."/>
        </authorList>
    </citation>
    <scope>NUCLEOTIDE SEQUENCE [LARGE SCALE GENOMIC DNA]</scope>
    <source>
        <strain evidence="21 22">S36</strain>
    </source>
</reference>
<dbReference type="PRINTS" id="PR00344">
    <property type="entry name" value="BCTRLSENSOR"/>
</dbReference>
<keyword evidence="10" id="KW-0067">ATP-binding</keyword>
<dbReference type="InterPro" id="IPR011006">
    <property type="entry name" value="CheY-like_superfamily"/>
</dbReference>
<dbReference type="EC" id="2.7.13.3" evidence="3"/>
<feature type="transmembrane region" description="Helical" evidence="17">
    <location>
        <begin position="38"/>
        <end position="55"/>
    </location>
</feature>
<evidence type="ECO:0000256" key="10">
    <source>
        <dbReference type="ARBA" id="ARBA00022840"/>
    </source>
</evidence>
<comment type="caution">
    <text evidence="21">The sequence shown here is derived from an EMBL/GenBank/DDBJ whole genome shotgun (WGS) entry which is preliminary data.</text>
</comment>
<dbReference type="Pfam" id="PF00512">
    <property type="entry name" value="HisKA"/>
    <property type="match status" value="1"/>
</dbReference>
<dbReference type="InterPro" id="IPR004358">
    <property type="entry name" value="Sig_transdc_His_kin-like_C"/>
</dbReference>
<evidence type="ECO:0000256" key="11">
    <source>
        <dbReference type="ARBA" id="ARBA00022989"/>
    </source>
</evidence>
<dbReference type="PROSITE" id="PS50109">
    <property type="entry name" value="HIS_KIN"/>
    <property type="match status" value="1"/>
</dbReference>
<gene>
    <name evidence="21" type="ORF">GRI97_16820</name>
</gene>
<feature type="domain" description="Response regulatory" evidence="19">
    <location>
        <begin position="597"/>
        <end position="715"/>
    </location>
</feature>
<evidence type="ECO:0000256" key="9">
    <source>
        <dbReference type="ARBA" id="ARBA00022777"/>
    </source>
</evidence>
<evidence type="ECO:0000259" key="19">
    <source>
        <dbReference type="PROSITE" id="PS50110"/>
    </source>
</evidence>
<dbReference type="InterPro" id="IPR036097">
    <property type="entry name" value="HisK_dim/P_sf"/>
</dbReference>
<feature type="transmembrane region" description="Helical" evidence="17">
    <location>
        <begin position="113"/>
        <end position="135"/>
    </location>
</feature>
<dbReference type="Gene3D" id="1.20.120.160">
    <property type="entry name" value="HPT domain"/>
    <property type="match status" value="1"/>
</dbReference>
<comment type="subcellular location">
    <subcellularLocation>
        <location evidence="2">Cell membrane</location>
        <topology evidence="2">Multi-pass membrane protein</topology>
    </subcellularLocation>
</comment>
<dbReference type="Gene3D" id="3.40.50.2300">
    <property type="match status" value="2"/>
</dbReference>
<dbReference type="CDD" id="cd17546">
    <property type="entry name" value="REC_hyHK_CKI1_RcsC-like"/>
    <property type="match status" value="2"/>
</dbReference>
<dbReference type="CDD" id="cd00082">
    <property type="entry name" value="HisKA"/>
    <property type="match status" value="1"/>
</dbReference>
<dbReference type="Gene3D" id="3.30.565.10">
    <property type="entry name" value="Histidine kinase-like ATPase, C-terminal domain"/>
    <property type="match status" value="1"/>
</dbReference>
<dbReference type="GO" id="GO:0000155">
    <property type="term" value="F:phosphorelay sensor kinase activity"/>
    <property type="evidence" value="ECO:0007669"/>
    <property type="project" value="InterPro"/>
</dbReference>
<dbReference type="AlphaFoldDB" id="A0A6I4TWW3"/>
<keyword evidence="6" id="KW-0808">Transferase</keyword>
<organism evidence="21 22">
    <name type="scientific">Croceibacterium xixiisoli</name>
    <dbReference type="NCBI Taxonomy" id="1476466"/>
    <lineage>
        <taxon>Bacteria</taxon>
        <taxon>Pseudomonadati</taxon>
        <taxon>Pseudomonadota</taxon>
        <taxon>Alphaproteobacteria</taxon>
        <taxon>Sphingomonadales</taxon>
        <taxon>Erythrobacteraceae</taxon>
        <taxon>Croceibacterium</taxon>
    </lineage>
</organism>
<feature type="domain" description="Histidine kinase" evidence="18">
    <location>
        <begin position="207"/>
        <end position="428"/>
    </location>
</feature>
<dbReference type="SMART" id="SM00448">
    <property type="entry name" value="REC"/>
    <property type="match status" value="2"/>
</dbReference>
<dbReference type="PROSITE" id="PS50894">
    <property type="entry name" value="HPT"/>
    <property type="match status" value="1"/>
</dbReference>
<keyword evidence="11 17" id="KW-1133">Transmembrane helix</keyword>
<evidence type="ECO:0000256" key="5">
    <source>
        <dbReference type="ARBA" id="ARBA00022553"/>
    </source>
</evidence>
<proteinExistence type="predicted"/>
<evidence type="ECO:0000259" key="18">
    <source>
        <dbReference type="PROSITE" id="PS50109"/>
    </source>
</evidence>
<feature type="modified residue" description="4-aspartylphosphate" evidence="15">
    <location>
        <position position="501"/>
    </location>
</feature>
<keyword evidence="8" id="KW-0547">Nucleotide-binding</keyword>
<dbReference type="PROSITE" id="PS50110">
    <property type="entry name" value="RESPONSE_REGULATORY"/>
    <property type="match status" value="2"/>
</dbReference>
<evidence type="ECO:0000256" key="2">
    <source>
        <dbReference type="ARBA" id="ARBA00004651"/>
    </source>
</evidence>
<dbReference type="Proteomes" id="UP000469430">
    <property type="component" value="Unassembled WGS sequence"/>
</dbReference>
<feature type="transmembrane region" description="Helical" evidence="17">
    <location>
        <begin position="12"/>
        <end position="32"/>
    </location>
</feature>
<keyword evidence="7 17" id="KW-0812">Transmembrane</keyword>
<feature type="region of interest" description="Disordered" evidence="16">
    <location>
        <begin position="928"/>
        <end position="947"/>
    </location>
</feature>
<evidence type="ECO:0000256" key="7">
    <source>
        <dbReference type="ARBA" id="ARBA00022692"/>
    </source>
</evidence>
<dbReference type="SUPFAM" id="SSF52172">
    <property type="entry name" value="CheY-like"/>
    <property type="match status" value="2"/>
</dbReference>
<dbReference type="SMART" id="SM00387">
    <property type="entry name" value="HATPase_c"/>
    <property type="match status" value="1"/>
</dbReference>
<dbReference type="GO" id="GO:0005524">
    <property type="term" value="F:ATP binding"/>
    <property type="evidence" value="ECO:0007669"/>
    <property type="project" value="UniProtKB-KW"/>
</dbReference>
<dbReference type="RefSeq" id="WP_161392382.1">
    <property type="nucleotide sequence ID" value="NZ_JBHSCP010000003.1"/>
</dbReference>
<feature type="domain" description="Response regulatory" evidence="19">
    <location>
        <begin position="447"/>
        <end position="569"/>
    </location>
</feature>
<dbReference type="FunFam" id="3.30.565.10:FF:000010">
    <property type="entry name" value="Sensor histidine kinase RcsC"/>
    <property type="match status" value="1"/>
</dbReference>
<dbReference type="InterPro" id="IPR001789">
    <property type="entry name" value="Sig_transdc_resp-reg_receiver"/>
</dbReference>
<evidence type="ECO:0000256" key="17">
    <source>
        <dbReference type="SAM" id="Phobius"/>
    </source>
</evidence>
<dbReference type="SUPFAM" id="SSF55874">
    <property type="entry name" value="ATPase domain of HSP90 chaperone/DNA topoisomerase II/histidine kinase"/>
    <property type="match status" value="1"/>
</dbReference>
<dbReference type="PANTHER" id="PTHR45339">
    <property type="entry name" value="HYBRID SIGNAL TRANSDUCTION HISTIDINE KINASE J"/>
    <property type="match status" value="1"/>
</dbReference>
<evidence type="ECO:0000256" key="4">
    <source>
        <dbReference type="ARBA" id="ARBA00022475"/>
    </source>
</evidence>
<keyword evidence="13 17" id="KW-0472">Membrane</keyword>
<evidence type="ECO:0000313" key="21">
    <source>
        <dbReference type="EMBL" id="MXP00656.1"/>
    </source>
</evidence>
<evidence type="ECO:0000256" key="1">
    <source>
        <dbReference type="ARBA" id="ARBA00000085"/>
    </source>
</evidence>
<keyword evidence="12" id="KW-0902">Two-component regulatory system</keyword>
<evidence type="ECO:0000256" key="16">
    <source>
        <dbReference type="SAM" id="MobiDB-lite"/>
    </source>
</evidence>
<evidence type="ECO:0000256" key="14">
    <source>
        <dbReference type="PROSITE-ProRule" id="PRU00110"/>
    </source>
</evidence>
<dbReference type="CDD" id="cd16922">
    <property type="entry name" value="HATPase_EvgS-ArcB-TorS-like"/>
    <property type="match status" value="1"/>
</dbReference>
<evidence type="ECO:0000256" key="15">
    <source>
        <dbReference type="PROSITE-ProRule" id="PRU00169"/>
    </source>
</evidence>
<dbReference type="SMART" id="SM00388">
    <property type="entry name" value="HisKA"/>
    <property type="match status" value="1"/>
</dbReference>
<dbReference type="InterPro" id="IPR036890">
    <property type="entry name" value="HATPase_C_sf"/>
</dbReference>
<evidence type="ECO:0000256" key="6">
    <source>
        <dbReference type="ARBA" id="ARBA00022679"/>
    </source>
</evidence>
<dbReference type="InterPro" id="IPR036641">
    <property type="entry name" value="HPT_dom_sf"/>
</dbReference>
<dbReference type="InterPro" id="IPR005467">
    <property type="entry name" value="His_kinase_dom"/>
</dbReference>
<keyword evidence="5 15" id="KW-0597">Phosphoprotein</keyword>
<evidence type="ECO:0000256" key="12">
    <source>
        <dbReference type="ARBA" id="ARBA00023012"/>
    </source>
</evidence>
<dbReference type="InterPro" id="IPR003661">
    <property type="entry name" value="HisK_dim/P_dom"/>
</dbReference>
<evidence type="ECO:0000256" key="8">
    <source>
        <dbReference type="ARBA" id="ARBA00022741"/>
    </source>
</evidence>
<dbReference type="EMBL" id="WTYJ01000004">
    <property type="protein sequence ID" value="MXP00656.1"/>
    <property type="molecule type" value="Genomic_DNA"/>
</dbReference>
<evidence type="ECO:0000313" key="22">
    <source>
        <dbReference type="Proteomes" id="UP000469430"/>
    </source>
</evidence>
<evidence type="ECO:0000256" key="13">
    <source>
        <dbReference type="ARBA" id="ARBA00023136"/>
    </source>
</evidence>
<dbReference type="PANTHER" id="PTHR45339:SF1">
    <property type="entry name" value="HYBRID SIGNAL TRANSDUCTION HISTIDINE KINASE J"/>
    <property type="match status" value="1"/>
</dbReference>
<dbReference type="FunFam" id="1.10.287.130:FF:000004">
    <property type="entry name" value="Ethylene receptor 1"/>
    <property type="match status" value="1"/>
</dbReference>
<name>A0A6I4TWW3_9SPHN</name>
<feature type="modified residue" description="4-aspartylphosphate" evidence="15">
    <location>
        <position position="648"/>
    </location>
</feature>
<dbReference type="InterPro" id="IPR008207">
    <property type="entry name" value="Sig_transdc_His_kin_Hpt_dom"/>
</dbReference>
<sequence length="947" mass="102037">MSIELDKLRTHFGGFLLPLLWAHVPLLAAIAWAMGRSAPGAAIAGAVLAGAYHLSWRQYGPSAPTRYLSAVALVMEPAILLYLFQGHAWQMDMHMYFFAMLALTIGWFDKRAVLVAATATALHHLLLLFLLPFAVFPGEGNLARVVLHAAIVAFQTAVLVWVSDMVVASFARISRMSAEIREQNAILEERTREAEDASRAKSMFLANMSHEIRTPMNAILGFCHLFQRVELDGKQRDYITKINGAAVALLRLINDILDFSKNEAGKLELEIHSFDLRHSIGNQIHLVETAAAAKGVIIEGRFADTLPPRLLGDELRFNQVVLNLLSNAVKFTDQGSVTVSARMLTCTDDEATIEVSVRDSGIGMSAEQQASLFSSFSQADSSTTRKFGGTGLGLAISRQIVEQMGGTIRVESEIGVGSTFLFKLTLPIDRQSALLDLAPAPVVQGLRILAADDNPAARQIIEEMFAGWEIPVDLVASGQEAVGALETAARFGKPYDLLLLDWKMPGLDGMDTLKAMRNSQRITDLPVTIMITAYGADEFMASVGKSDVAAFLSKPIEPRALLDTISDLFSKVEPSAPQIIADANHPPMVAEHLRGQKVLLVEDNDINREIATELLSDAGLLTDIAENGRIACDRVAAHGTEYAAILMDVQMPEMDGITATGVIRREWSAEKLPIIAMTAHAYEEERQRCFAAGMNDHVSKPVDPAALVRTLDRWLKPVAAATADAPAKVEAAPPVARDLPDELPPFGLSAALARVNGKAALLRKLIVSFGQSYGDAGRDLNALLANGQVEEARRFAHTLKGVAGSLELPGVQAIAADIERQIASGALSDVSTRIAALDAELAPAITAARSLTAATAQAREDTGITVASDAEIAAAAEALRDLLRRRSLKARSGFATLATALGLPPEKQDSHPVRQALDQLDYEKALELLDEISTPSPEGIDRARSDA</sequence>
<protein>
    <recommendedName>
        <fullName evidence="3">histidine kinase</fullName>
        <ecNumber evidence="3">2.7.13.3</ecNumber>
    </recommendedName>
</protein>
<comment type="catalytic activity">
    <reaction evidence="1">
        <text>ATP + protein L-histidine = ADP + protein N-phospho-L-histidine.</text>
        <dbReference type="EC" id="2.7.13.3"/>
    </reaction>
</comment>
<dbReference type="Pfam" id="PF02518">
    <property type="entry name" value="HATPase_c"/>
    <property type="match status" value="1"/>
</dbReference>
<keyword evidence="9" id="KW-0418">Kinase</keyword>
<evidence type="ECO:0000256" key="3">
    <source>
        <dbReference type="ARBA" id="ARBA00012438"/>
    </source>
</evidence>
<dbReference type="SUPFAM" id="SSF47226">
    <property type="entry name" value="Histidine-containing phosphotransfer domain, HPT domain"/>
    <property type="match status" value="1"/>
</dbReference>
<feature type="modified residue" description="Phosphohistidine" evidence="14">
    <location>
        <position position="797"/>
    </location>
</feature>